<sequence>MAIPLSVTVNYPECDLPHHRRCMTDFFTALKTLWEKLDNSQPLPICHCPARTHRSQDFIISTNDSSRLPTHLMSRKSSPLPLILTDSPQAEVVACLLQAQGAAVAVPPNSAPTVGGPDTPSTCVMVSTASPQDTHGIPAGPATTIVPARQNEVLLRLLRSPHLRHET</sequence>
<proteinExistence type="predicted"/>
<evidence type="ECO:0000313" key="1">
    <source>
        <dbReference type="EMBL" id="MED6112131.1"/>
    </source>
</evidence>
<name>A0ABU6QL18_9FABA</name>
<dbReference type="EMBL" id="JASCZI010000501">
    <property type="protein sequence ID" value="MED6112131.1"/>
    <property type="molecule type" value="Genomic_DNA"/>
</dbReference>
<comment type="caution">
    <text evidence="1">The sequence shown here is derived from an EMBL/GenBank/DDBJ whole genome shotgun (WGS) entry which is preliminary data.</text>
</comment>
<keyword evidence="2" id="KW-1185">Reference proteome</keyword>
<dbReference type="Proteomes" id="UP001341840">
    <property type="component" value="Unassembled WGS sequence"/>
</dbReference>
<evidence type="ECO:0000313" key="2">
    <source>
        <dbReference type="Proteomes" id="UP001341840"/>
    </source>
</evidence>
<gene>
    <name evidence="1" type="ORF">PIB30_058900</name>
</gene>
<reference evidence="1 2" key="1">
    <citation type="journal article" date="2023" name="Plants (Basel)">
        <title>Bridging the Gap: Combining Genomics and Transcriptomics Approaches to Understand Stylosanthes scabra, an Orphan Legume from the Brazilian Caatinga.</title>
        <authorList>
            <person name="Ferreira-Neto J.R.C."/>
            <person name="da Silva M.D."/>
            <person name="Binneck E."/>
            <person name="de Melo N.F."/>
            <person name="da Silva R.H."/>
            <person name="de Melo A.L.T.M."/>
            <person name="Pandolfi V."/>
            <person name="Bustamante F.O."/>
            <person name="Brasileiro-Vidal A.C."/>
            <person name="Benko-Iseppon A.M."/>
        </authorList>
    </citation>
    <scope>NUCLEOTIDE SEQUENCE [LARGE SCALE GENOMIC DNA]</scope>
    <source>
        <tissue evidence="1">Leaves</tissue>
    </source>
</reference>
<protein>
    <submittedName>
        <fullName evidence="1">Uncharacterized protein</fullName>
    </submittedName>
</protein>
<organism evidence="1 2">
    <name type="scientific">Stylosanthes scabra</name>
    <dbReference type="NCBI Taxonomy" id="79078"/>
    <lineage>
        <taxon>Eukaryota</taxon>
        <taxon>Viridiplantae</taxon>
        <taxon>Streptophyta</taxon>
        <taxon>Embryophyta</taxon>
        <taxon>Tracheophyta</taxon>
        <taxon>Spermatophyta</taxon>
        <taxon>Magnoliopsida</taxon>
        <taxon>eudicotyledons</taxon>
        <taxon>Gunneridae</taxon>
        <taxon>Pentapetalae</taxon>
        <taxon>rosids</taxon>
        <taxon>fabids</taxon>
        <taxon>Fabales</taxon>
        <taxon>Fabaceae</taxon>
        <taxon>Papilionoideae</taxon>
        <taxon>50 kb inversion clade</taxon>
        <taxon>dalbergioids sensu lato</taxon>
        <taxon>Dalbergieae</taxon>
        <taxon>Pterocarpus clade</taxon>
        <taxon>Stylosanthes</taxon>
    </lineage>
</organism>
<accession>A0ABU6QL18</accession>